<evidence type="ECO:0000313" key="2">
    <source>
        <dbReference type="Proteomes" id="UP000005239"/>
    </source>
</evidence>
<reference evidence="1" key="2">
    <citation type="submission" date="2022-06" db="UniProtKB">
        <authorList>
            <consortium name="EnsemblMetazoa"/>
        </authorList>
    </citation>
    <scope>IDENTIFICATION</scope>
    <source>
        <strain evidence="1">PS312</strain>
    </source>
</reference>
<dbReference type="PANTHER" id="PTHR35180">
    <property type="entry name" value="PROTEIN CBG06219"/>
    <property type="match status" value="1"/>
</dbReference>
<gene>
    <name evidence="1" type="primary">WBGene00091892</name>
</gene>
<sequence length="106" mass="12118">MLVFLLFVLSSSLASPTNLTELYHVPEWEKDVVAGDTFVELINGVNRTCNWVGTAPVCSGECPNTHDEIERRRDRTIPKSWCCRRDPYFGWPCYFGSKKAKCCLKI</sequence>
<accession>A0A454XQG1</accession>
<dbReference type="AlphaFoldDB" id="A0A454XQG1"/>
<dbReference type="PANTHER" id="PTHR35180:SF4">
    <property type="entry name" value="PROTEIN CBG06219"/>
    <property type="match status" value="1"/>
</dbReference>
<keyword evidence="2" id="KW-1185">Reference proteome</keyword>
<organism evidence="1 2">
    <name type="scientific">Pristionchus pacificus</name>
    <name type="common">Parasitic nematode worm</name>
    <dbReference type="NCBI Taxonomy" id="54126"/>
    <lineage>
        <taxon>Eukaryota</taxon>
        <taxon>Metazoa</taxon>
        <taxon>Ecdysozoa</taxon>
        <taxon>Nematoda</taxon>
        <taxon>Chromadorea</taxon>
        <taxon>Rhabditida</taxon>
        <taxon>Rhabditina</taxon>
        <taxon>Diplogasteromorpha</taxon>
        <taxon>Diplogasteroidea</taxon>
        <taxon>Neodiplogasteridae</taxon>
        <taxon>Pristionchus</taxon>
    </lineage>
</organism>
<dbReference type="Proteomes" id="UP000005239">
    <property type="component" value="Unassembled WGS sequence"/>
</dbReference>
<dbReference type="EnsemblMetazoa" id="PPA02338.1">
    <property type="protein sequence ID" value="PPA02338.1"/>
    <property type="gene ID" value="WBGene00091892"/>
</dbReference>
<name>A0A454XQG1_PRIPA</name>
<reference evidence="2" key="1">
    <citation type="journal article" date="2008" name="Nat. Genet.">
        <title>The Pristionchus pacificus genome provides a unique perspective on nematode lifestyle and parasitism.</title>
        <authorList>
            <person name="Dieterich C."/>
            <person name="Clifton S.W."/>
            <person name="Schuster L.N."/>
            <person name="Chinwalla A."/>
            <person name="Delehaunty K."/>
            <person name="Dinkelacker I."/>
            <person name="Fulton L."/>
            <person name="Fulton R."/>
            <person name="Godfrey J."/>
            <person name="Minx P."/>
            <person name="Mitreva M."/>
            <person name="Roeseler W."/>
            <person name="Tian H."/>
            <person name="Witte H."/>
            <person name="Yang S.P."/>
            <person name="Wilson R.K."/>
            <person name="Sommer R.J."/>
        </authorList>
    </citation>
    <scope>NUCLEOTIDE SEQUENCE [LARGE SCALE GENOMIC DNA]</scope>
    <source>
        <strain evidence="2">PS312</strain>
    </source>
</reference>
<proteinExistence type="predicted"/>
<evidence type="ECO:0000313" key="1">
    <source>
        <dbReference type="EnsemblMetazoa" id="PPA02338.1"/>
    </source>
</evidence>
<dbReference type="OrthoDB" id="6332879at2759"/>
<protein>
    <submittedName>
        <fullName evidence="1">Uncharacterized protein</fullName>
    </submittedName>
</protein>
<accession>A0A8R1U2Z9</accession>